<evidence type="ECO:0000313" key="2">
    <source>
        <dbReference type="Proteomes" id="UP001385951"/>
    </source>
</evidence>
<protein>
    <submittedName>
        <fullName evidence="1">Uncharacterized protein</fullName>
    </submittedName>
</protein>
<sequence length="83" mass="9814">MQSLQELHPDESDDTLISGVGREAMEEMRQMQFQPMLMDNYRRYVLIKAKKEPELNDRTETLECVPLGEFKFRDDAFDSGKKR</sequence>
<accession>A0AAW0GNP7</accession>
<keyword evidence="2" id="KW-1185">Reference proteome</keyword>
<name>A0AAW0GNP7_9APHY</name>
<comment type="caution">
    <text evidence="1">The sequence shown here is derived from an EMBL/GenBank/DDBJ whole genome shotgun (WGS) entry which is preliminary data.</text>
</comment>
<proteinExistence type="predicted"/>
<dbReference type="AlphaFoldDB" id="A0AAW0GNP7"/>
<dbReference type="EMBL" id="JASBNA010000002">
    <property type="protein sequence ID" value="KAK7694391.1"/>
    <property type="molecule type" value="Genomic_DNA"/>
</dbReference>
<evidence type="ECO:0000313" key="1">
    <source>
        <dbReference type="EMBL" id="KAK7694391.1"/>
    </source>
</evidence>
<dbReference type="Proteomes" id="UP001385951">
    <property type="component" value="Unassembled WGS sequence"/>
</dbReference>
<gene>
    <name evidence="1" type="ORF">QCA50_001577</name>
</gene>
<organism evidence="1 2">
    <name type="scientific">Cerrena zonata</name>
    <dbReference type="NCBI Taxonomy" id="2478898"/>
    <lineage>
        <taxon>Eukaryota</taxon>
        <taxon>Fungi</taxon>
        <taxon>Dikarya</taxon>
        <taxon>Basidiomycota</taxon>
        <taxon>Agaricomycotina</taxon>
        <taxon>Agaricomycetes</taxon>
        <taxon>Polyporales</taxon>
        <taxon>Cerrenaceae</taxon>
        <taxon>Cerrena</taxon>
    </lineage>
</organism>
<reference evidence="1 2" key="1">
    <citation type="submission" date="2022-09" db="EMBL/GenBank/DDBJ databases">
        <authorList>
            <person name="Palmer J.M."/>
        </authorList>
    </citation>
    <scope>NUCLEOTIDE SEQUENCE [LARGE SCALE GENOMIC DNA]</scope>
    <source>
        <strain evidence="1 2">DSM 7382</strain>
    </source>
</reference>